<dbReference type="EC" id="2.7.7.7" evidence="1"/>
<protein>
    <submittedName>
        <fullName evidence="1">DNA polymerase III, delta' subunit, holB</fullName>
        <ecNumber evidence="1">2.7.7.7</ecNumber>
    </submittedName>
</protein>
<dbReference type="Gene3D" id="3.40.50.300">
    <property type="entry name" value="P-loop containing nucleotide triphosphate hydrolases"/>
    <property type="match status" value="1"/>
</dbReference>
<dbReference type="EMBL" id="LN879502">
    <property type="protein sequence ID" value="CUI16435.1"/>
    <property type="molecule type" value="Genomic_DNA"/>
</dbReference>
<dbReference type="InParanoid" id="A0A0U5EQL1"/>
<gene>
    <name evidence="1" type="primary">holB</name>
    <name evidence="1" type="ORF">PNK_0810</name>
</gene>
<dbReference type="InterPro" id="IPR027417">
    <property type="entry name" value="P-loop_NTPase"/>
</dbReference>
<dbReference type="KEGG" id="pnl:PNK_0810"/>
<accession>A0A0U5EQL1</accession>
<reference evidence="2" key="1">
    <citation type="submission" date="2015-09" db="EMBL/GenBank/DDBJ databases">
        <authorList>
            <person name="Bertelli C."/>
        </authorList>
    </citation>
    <scope>NUCLEOTIDE SEQUENCE [LARGE SCALE GENOMIC DNA]</scope>
    <source>
        <strain evidence="2">KNic</strain>
    </source>
</reference>
<dbReference type="PANTHER" id="PTHR11669">
    <property type="entry name" value="REPLICATION FACTOR C / DNA POLYMERASE III GAMMA-TAU SUBUNIT"/>
    <property type="match status" value="1"/>
</dbReference>
<dbReference type="PANTHER" id="PTHR11669:SF8">
    <property type="entry name" value="DNA POLYMERASE III SUBUNIT DELTA"/>
    <property type="match status" value="1"/>
</dbReference>
<dbReference type="Pfam" id="PF13177">
    <property type="entry name" value="DNA_pol3_delta2"/>
    <property type="match status" value="1"/>
</dbReference>
<dbReference type="GO" id="GO:0006261">
    <property type="term" value="P:DNA-templated DNA replication"/>
    <property type="evidence" value="ECO:0007669"/>
    <property type="project" value="TreeGrafter"/>
</dbReference>
<sequence length="368" mass="41017">MIPTSFSSLIGNEPIKLYLQRMLAKKAIGNSLLFAGQEGIGKGLFAYVLAAQLMSGQNGERHRSKIEKGQHPDIHVYRPEGKLGLHSIQSLRQLSEEVCLPPYEADWKVFIVHEAERMLTYSANALLKTFEEPPPRTVIILLSRSQAALLPTIVSRCRTLHFKPISQHDIEQALVQRTDLSGEAIQSIAGLAHGSLGRALHLAHKGGDSTRLHLLDTLSNLPLANYKALGAAVERIVEEIESSRKQAEDAAKEELLKASGEYLSAVQQSSLEKEIEGFSTLAFVQDAQALFNQLLAWYRDLHLLQLTQNRSYLINLDYAEQLEQVVQKGDLMPIEKVQKAIDEAQLALQRSTSLNICLENLFLKLAWV</sequence>
<dbReference type="PATRIC" id="fig|389348.3.peg.889"/>
<dbReference type="RefSeq" id="WP_032125319.1">
    <property type="nucleotide sequence ID" value="NZ_LN879502.1"/>
</dbReference>
<evidence type="ECO:0000313" key="1">
    <source>
        <dbReference type="EMBL" id="CUI16435.1"/>
    </source>
</evidence>
<dbReference type="STRING" id="389348.PNK_0810"/>
<name>A0A0U5EQL1_9BACT</name>
<organism evidence="1 2">
    <name type="scientific">Candidatus Protochlamydia naegleriophila</name>
    <dbReference type="NCBI Taxonomy" id="389348"/>
    <lineage>
        <taxon>Bacteria</taxon>
        <taxon>Pseudomonadati</taxon>
        <taxon>Chlamydiota</taxon>
        <taxon>Chlamydiia</taxon>
        <taxon>Parachlamydiales</taxon>
        <taxon>Parachlamydiaceae</taxon>
        <taxon>Candidatus Protochlamydia</taxon>
    </lineage>
</organism>
<keyword evidence="1" id="KW-0808">Transferase</keyword>
<dbReference type="SUPFAM" id="SSF52540">
    <property type="entry name" value="P-loop containing nucleoside triphosphate hydrolases"/>
    <property type="match status" value="1"/>
</dbReference>
<keyword evidence="1" id="KW-0548">Nucleotidyltransferase</keyword>
<dbReference type="GO" id="GO:0003887">
    <property type="term" value="F:DNA-directed DNA polymerase activity"/>
    <property type="evidence" value="ECO:0007669"/>
    <property type="project" value="UniProtKB-EC"/>
</dbReference>
<dbReference type="AlphaFoldDB" id="A0A0U5EQL1"/>
<proteinExistence type="predicted"/>
<evidence type="ECO:0000313" key="2">
    <source>
        <dbReference type="Proteomes" id="UP000069902"/>
    </source>
</evidence>
<dbReference type="Proteomes" id="UP000069902">
    <property type="component" value="Chromosome cPNK"/>
</dbReference>
<keyword evidence="2" id="KW-1185">Reference proteome</keyword>
<dbReference type="FunCoup" id="A0A0U5EQL1">
    <property type="interactions" value="131"/>
</dbReference>
<dbReference type="InterPro" id="IPR050238">
    <property type="entry name" value="DNA_Rep/Repair_Clamp_Loader"/>
</dbReference>